<dbReference type="AlphaFoldDB" id="X1UA98"/>
<reference evidence="1" key="1">
    <citation type="journal article" date="2014" name="Front. Microbiol.">
        <title>High frequency of phylogenetically diverse reductive dehalogenase-homologous genes in deep subseafloor sedimentary metagenomes.</title>
        <authorList>
            <person name="Kawai M."/>
            <person name="Futagami T."/>
            <person name="Toyoda A."/>
            <person name="Takaki Y."/>
            <person name="Nishi S."/>
            <person name="Hori S."/>
            <person name="Arai W."/>
            <person name="Tsubouchi T."/>
            <person name="Morono Y."/>
            <person name="Uchiyama I."/>
            <person name="Ito T."/>
            <person name="Fujiyama A."/>
            <person name="Inagaki F."/>
            <person name="Takami H."/>
        </authorList>
    </citation>
    <scope>NUCLEOTIDE SEQUENCE</scope>
    <source>
        <strain evidence="1">Expedition CK06-06</strain>
    </source>
</reference>
<comment type="caution">
    <text evidence="1">The sequence shown here is derived from an EMBL/GenBank/DDBJ whole genome shotgun (WGS) entry which is preliminary data.</text>
</comment>
<evidence type="ECO:0000313" key="1">
    <source>
        <dbReference type="EMBL" id="GAI96795.1"/>
    </source>
</evidence>
<protein>
    <submittedName>
        <fullName evidence="1">Uncharacterized protein</fullName>
    </submittedName>
</protein>
<feature type="non-terminal residue" evidence="1">
    <location>
        <position position="1"/>
    </location>
</feature>
<sequence length="48" mass="5573">GYIDSEAALIRVIRKMVEGRSAVAMYFDFFDVHGKTLTFKIHLRNLEN</sequence>
<organism evidence="1">
    <name type="scientific">marine sediment metagenome</name>
    <dbReference type="NCBI Taxonomy" id="412755"/>
    <lineage>
        <taxon>unclassified sequences</taxon>
        <taxon>metagenomes</taxon>
        <taxon>ecological metagenomes</taxon>
    </lineage>
</organism>
<accession>X1UA98</accession>
<dbReference type="EMBL" id="BARW01022205">
    <property type="protein sequence ID" value="GAI96795.1"/>
    <property type="molecule type" value="Genomic_DNA"/>
</dbReference>
<name>X1UA98_9ZZZZ</name>
<gene>
    <name evidence="1" type="ORF">S12H4_37135</name>
</gene>
<proteinExistence type="predicted"/>